<accession>A0A136JFN6</accession>
<dbReference type="STRING" id="196109.A0A136JFN6"/>
<feature type="domain" description="ML-like" evidence="9">
    <location>
        <begin position="76"/>
        <end position="264"/>
    </location>
</feature>
<evidence type="ECO:0000256" key="1">
    <source>
        <dbReference type="ARBA" id="ARBA00004141"/>
    </source>
</evidence>
<sequence>MDSSDISTVHDCPHSGCPPFSPTMSCSPEDSSRGSRAIDQRLLSQSGGCAYRQPLTKQPALRTILGLTTALLAAQSCAVQIPFENCLDSNYIYDRVPEPHLQWVPLFVDAKFDLEKPAHNLMVTVWGNVTGRTTGPLPPPGSPLWDDDNNTNGKIVDKPEPDIPKPFSTTLVSKVDVLTYAQYPPHKDWFCKSILNDTCPVGPVFNKTELNGPIGLPAFNLSHDFYASYAFSSFNPTFIILNGNSQSTTIGCISAVVTPSLGGSASLIKYLTLAVLILVGLATVFAAIFSPWGTSNVFHWTSNYGRDPDLLRLVTPGFGDCLQYIQFIVLTGSLTLAYPGFYQPIVGQGAWSTLVFNESFVTTNATSYQSLRDGIYVLDGEYGLQRLAQLVGLANVQDIWAGMMIWLLVILGTVLALIQVGFLVRWLLRFITNDTEEDLRAKNVPFSFGNVIRIVFNYFLLPVVAISAFQLVVAAQSASALTAMAAITIVIVIGFAMWLMFFIVKTRPRVHLFDNLPTVLTYGPLYNTYTDEAAPFAIVPIVLNILRGIAIGAVQPSGLAQLVILAICEVVYILTLYAIRPFHPPTSMNLYNATLAGLRFLSVVLMVAFVPMLGVTEGTKGWIGYAIFLIHACALLFMFWLNALATIIEVVARLCGAGGDDVSGQTRGGLRKIFGARQLARRVDRHGAQSRQSQLSTAAMLDTVESRRGYGRVRSESAADMGVIGIQQRSSSALDARSVDAYATAMGGFTPTTPGEGSTFSYLPPGQATRPQGMPESYYRQPRARRRTIDEFGSPTPTKTRASIGSVDLTGRRMSQTAFADSDIEGPSGLGSPVGLTAYAPVFTPRADYSTREVDDYYGMRGPALNSDSPGRRLGTGPADPTSSVSVAAGWVKGLFGAKTKDKGKGFEVVRSARMPPAMQARGGAFSDEPPPEGIPVAMGVIRHGPIDSDDDDATPKTNRSRGDTVESVKGGLLDENGEPRTPAEVEDLDLKALGITKEAPVLPDLDAGESFGIPSRFASRASTHPRHKAVIAAAAEDEDIPDVPRKSSKRKSTSPMGIRPADMPTVGDHQEPVDREKQAYLLPEAAASTSTTRLPFDRTASQKRLSGSSTAPTDDGATPLPSAGFRRDHSGERPSSFGHVHHHSISRVDPDQLLDLLGSSAEIVDDPTKPSPHSSVHRRR</sequence>
<feature type="region of interest" description="Disordered" evidence="7">
    <location>
        <begin position="944"/>
        <end position="985"/>
    </location>
</feature>
<feature type="transmembrane region" description="Helical" evidence="8">
    <location>
        <begin position="622"/>
        <end position="641"/>
    </location>
</feature>
<protein>
    <recommendedName>
        <fullName evidence="9">ML-like domain-containing protein</fullName>
    </recommendedName>
</protein>
<gene>
    <name evidence="10" type="ORF">Micbo1qcDRAFT_131531</name>
</gene>
<dbReference type="InterPro" id="IPR040241">
    <property type="entry name" value="TRP_Flc/Pkd2-like"/>
</dbReference>
<dbReference type="InterPro" id="IPR032800">
    <property type="entry name" value="TRP_N"/>
</dbReference>
<dbReference type="SMART" id="SM01320">
    <property type="entry name" value="TRP_N"/>
    <property type="match status" value="1"/>
</dbReference>
<dbReference type="InParanoid" id="A0A136JFN6"/>
<dbReference type="EMBL" id="KQ964246">
    <property type="protein sequence ID" value="KXJ95936.1"/>
    <property type="molecule type" value="Genomic_DNA"/>
</dbReference>
<evidence type="ECO:0000256" key="4">
    <source>
        <dbReference type="ARBA" id="ARBA00022729"/>
    </source>
</evidence>
<keyword evidence="5 8" id="KW-1133">Transmembrane helix</keyword>
<feature type="transmembrane region" description="Helical" evidence="8">
    <location>
        <begin position="267"/>
        <end position="289"/>
    </location>
</feature>
<proteinExistence type="inferred from homology"/>
<evidence type="ECO:0000256" key="7">
    <source>
        <dbReference type="SAM" id="MobiDB-lite"/>
    </source>
</evidence>
<evidence type="ECO:0000256" key="3">
    <source>
        <dbReference type="ARBA" id="ARBA00022692"/>
    </source>
</evidence>
<feature type="region of interest" description="Disordered" evidence="7">
    <location>
        <begin position="1033"/>
        <end position="1181"/>
    </location>
</feature>
<comment type="similarity">
    <text evidence="2">Belongs to the transient receptor potential (TRP) ion channel family.</text>
</comment>
<keyword evidence="4" id="KW-0732">Signal</keyword>
<dbReference type="Pfam" id="PF06011">
    <property type="entry name" value="TRP"/>
    <property type="match status" value="1"/>
</dbReference>
<reference evidence="11" key="1">
    <citation type="submission" date="2016-02" db="EMBL/GenBank/DDBJ databases">
        <title>Draft genome sequence of Microdochium bolleyi, a fungal endophyte of beachgrass.</title>
        <authorList>
            <consortium name="DOE Joint Genome Institute"/>
            <person name="David A.S."/>
            <person name="May G."/>
            <person name="Haridas S."/>
            <person name="Lim J."/>
            <person name="Wang M."/>
            <person name="Labutti K."/>
            <person name="Lipzen A."/>
            <person name="Barry K."/>
            <person name="Grigoriev I.V."/>
        </authorList>
    </citation>
    <scope>NUCLEOTIDE SEQUENCE [LARGE SCALE GENOMIC DNA]</scope>
    <source>
        <strain evidence="11">J235TASD1</strain>
    </source>
</reference>
<feature type="compositionally biased region" description="Basic and acidic residues" evidence="7">
    <location>
        <begin position="1069"/>
        <end position="1079"/>
    </location>
</feature>
<organism evidence="10 11">
    <name type="scientific">Microdochium bolleyi</name>
    <dbReference type="NCBI Taxonomy" id="196109"/>
    <lineage>
        <taxon>Eukaryota</taxon>
        <taxon>Fungi</taxon>
        <taxon>Dikarya</taxon>
        <taxon>Ascomycota</taxon>
        <taxon>Pezizomycotina</taxon>
        <taxon>Sordariomycetes</taxon>
        <taxon>Xylariomycetidae</taxon>
        <taxon>Xylariales</taxon>
        <taxon>Microdochiaceae</taxon>
        <taxon>Microdochium</taxon>
    </lineage>
</organism>
<evidence type="ECO:0000259" key="9">
    <source>
        <dbReference type="SMART" id="SM01320"/>
    </source>
</evidence>
<name>A0A136JFN6_9PEZI</name>
<evidence type="ECO:0000256" key="8">
    <source>
        <dbReference type="SAM" id="Phobius"/>
    </source>
</evidence>
<feature type="transmembrane region" description="Helical" evidence="8">
    <location>
        <begin position="405"/>
        <end position="428"/>
    </location>
</feature>
<dbReference type="OrthoDB" id="5312224at2759"/>
<dbReference type="GO" id="GO:0055085">
    <property type="term" value="P:transmembrane transport"/>
    <property type="evidence" value="ECO:0007669"/>
    <property type="project" value="TreeGrafter"/>
</dbReference>
<keyword evidence="3 8" id="KW-0812">Transmembrane</keyword>
<feature type="transmembrane region" description="Helical" evidence="8">
    <location>
        <begin position="480"/>
        <end position="504"/>
    </location>
</feature>
<comment type="subcellular location">
    <subcellularLocation>
        <location evidence="1">Membrane</location>
        <topology evidence="1">Multi-pass membrane protein</topology>
    </subcellularLocation>
</comment>
<dbReference type="PANTHER" id="PTHR31145">
    <property type="entry name" value="INTEGRAL MEMBRANE PROTEIN (AFU_ORTHOLOGUE AFUA_7G01610)"/>
    <property type="match status" value="1"/>
</dbReference>
<evidence type="ECO:0000313" key="10">
    <source>
        <dbReference type="EMBL" id="KXJ95936.1"/>
    </source>
</evidence>
<feature type="compositionally biased region" description="Polar residues" evidence="7">
    <location>
        <begin position="1103"/>
        <end position="1113"/>
    </location>
</feature>
<evidence type="ECO:0000256" key="6">
    <source>
        <dbReference type="ARBA" id="ARBA00023136"/>
    </source>
</evidence>
<feature type="transmembrane region" description="Helical" evidence="8">
    <location>
        <begin position="448"/>
        <end position="473"/>
    </location>
</feature>
<dbReference type="Proteomes" id="UP000070501">
    <property type="component" value="Unassembled WGS sequence"/>
</dbReference>
<dbReference type="PANTHER" id="PTHR31145:SF6">
    <property type="entry name" value="INTEGRAL MEMBRANE PROTEIN (AFU_ORTHOLOGUE AFUA_7G01610)"/>
    <property type="match status" value="1"/>
</dbReference>
<dbReference type="GO" id="GO:0016020">
    <property type="term" value="C:membrane"/>
    <property type="evidence" value="ECO:0007669"/>
    <property type="project" value="UniProtKB-SubCell"/>
</dbReference>
<evidence type="ECO:0000256" key="2">
    <source>
        <dbReference type="ARBA" id="ARBA00010642"/>
    </source>
</evidence>
<dbReference type="AlphaFoldDB" id="A0A136JFN6"/>
<keyword evidence="11" id="KW-1185">Reference proteome</keyword>
<evidence type="ECO:0000256" key="5">
    <source>
        <dbReference type="ARBA" id="ARBA00022989"/>
    </source>
</evidence>
<evidence type="ECO:0000313" key="11">
    <source>
        <dbReference type="Proteomes" id="UP000070501"/>
    </source>
</evidence>
<feature type="region of interest" description="Disordered" evidence="7">
    <location>
        <begin position="862"/>
        <end position="884"/>
    </location>
</feature>
<feature type="transmembrane region" description="Helical" evidence="8">
    <location>
        <begin position="559"/>
        <end position="579"/>
    </location>
</feature>
<keyword evidence="6 8" id="KW-0472">Membrane</keyword>
<dbReference type="InterPro" id="IPR010308">
    <property type="entry name" value="TRP_C"/>
</dbReference>
<feature type="transmembrane region" description="Helical" evidence="8">
    <location>
        <begin position="591"/>
        <end position="610"/>
    </location>
</feature>